<evidence type="ECO:0000313" key="4">
    <source>
        <dbReference type="Proteomes" id="UP000322918"/>
    </source>
</evidence>
<reference evidence="1 4" key="2">
    <citation type="submission" date="2019-09" db="EMBL/GenBank/DDBJ databases">
        <title>Pararcticibacter amylolyticus gen. nov., sp. nov., isolated from a rottenly hemp rope, and reclassification of Pedobacter tournemirensis as Pararcticibacter tournemirensis comb. nov.</title>
        <authorList>
            <person name="Cai Y."/>
        </authorList>
    </citation>
    <scope>NUCLEOTIDE SEQUENCE [LARGE SCALE GENOMIC DNA]</scope>
    <source>
        <strain evidence="1 4">TF5-37.2-LB10</strain>
    </source>
</reference>
<organism evidence="2 3">
    <name type="scientific">Arcticibacter tournemirensis</name>
    <dbReference type="NCBI Taxonomy" id="699437"/>
    <lineage>
        <taxon>Bacteria</taxon>
        <taxon>Pseudomonadati</taxon>
        <taxon>Bacteroidota</taxon>
        <taxon>Sphingobacteriia</taxon>
        <taxon>Sphingobacteriales</taxon>
        <taxon>Sphingobacteriaceae</taxon>
        <taxon>Arcticibacter</taxon>
    </lineage>
</organism>
<keyword evidence="4" id="KW-1185">Reference proteome</keyword>
<comment type="caution">
    <text evidence="2">The sequence shown here is derived from an EMBL/GenBank/DDBJ whole genome shotgun (WGS) entry which is preliminary data.</text>
</comment>
<reference evidence="2 3" key="1">
    <citation type="submission" date="2018-12" db="EMBL/GenBank/DDBJ databases">
        <title>The Draft Genome Sequence of the Soil Bacterium Pedobacter tournemirensis R1.</title>
        <authorList>
            <person name="He J."/>
        </authorList>
    </citation>
    <scope>NUCLEOTIDE SEQUENCE [LARGE SCALE GENOMIC DNA]</scope>
    <source>
        <strain evidence="2 3">R1</strain>
    </source>
</reference>
<dbReference type="EMBL" id="VWNE01000002">
    <property type="protein sequence ID" value="KAA8486337.1"/>
    <property type="molecule type" value="Genomic_DNA"/>
</dbReference>
<dbReference type="RefSeq" id="WP_128768350.1">
    <property type="nucleotide sequence ID" value="NZ_RXOC01000003.1"/>
</dbReference>
<dbReference type="Proteomes" id="UP000290848">
    <property type="component" value="Unassembled WGS sequence"/>
</dbReference>
<dbReference type="Proteomes" id="UP000322918">
    <property type="component" value="Unassembled WGS sequence"/>
</dbReference>
<accession>A0A4Q0ME55</accession>
<protein>
    <submittedName>
        <fullName evidence="2">Uncharacterized protein</fullName>
    </submittedName>
</protein>
<gene>
    <name evidence="2" type="ORF">EKH83_05250</name>
    <name evidence="1" type="ORF">F1649_01790</name>
</gene>
<dbReference type="OrthoDB" id="956134at2"/>
<name>A0A4Q0ME55_9SPHI</name>
<sequence length="178" mass="20546">MIKASELRIGNIIGLEDGSPVEASVEAFRSAEFWKDLETTCKPVPLTNEWLLMLGFFESAHSLFSIESLPSWHIRHTGDNFEIIKDGKTVLSKSFSVHRFQNLIFELTDIELRIIIERDELRDAIEMVADGILYQYIPTDRSAQSFSFNLSIEGEYYEVQYRKDSGGYWIFNGYSKNN</sequence>
<evidence type="ECO:0000313" key="2">
    <source>
        <dbReference type="EMBL" id="RXF71106.1"/>
    </source>
</evidence>
<dbReference type="AlphaFoldDB" id="A0A4Q0ME55"/>
<proteinExistence type="predicted"/>
<dbReference type="EMBL" id="RXOC01000003">
    <property type="protein sequence ID" value="RXF71106.1"/>
    <property type="molecule type" value="Genomic_DNA"/>
</dbReference>
<evidence type="ECO:0000313" key="3">
    <source>
        <dbReference type="Proteomes" id="UP000290848"/>
    </source>
</evidence>
<evidence type="ECO:0000313" key="1">
    <source>
        <dbReference type="EMBL" id="KAA8486337.1"/>
    </source>
</evidence>